<dbReference type="AlphaFoldDB" id="A0A812MWV1"/>
<dbReference type="Proteomes" id="UP000649617">
    <property type="component" value="Unassembled WGS sequence"/>
</dbReference>
<gene>
    <name evidence="2" type="ORF">SPIL2461_LOCUS5913</name>
</gene>
<dbReference type="OrthoDB" id="10338703at2759"/>
<feature type="compositionally biased region" description="Pro residues" evidence="1">
    <location>
        <begin position="82"/>
        <end position="94"/>
    </location>
</feature>
<evidence type="ECO:0000313" key="3">
    <source>
        <dbReference type="Proteomes" id="UP000649617"/>
    </source>
</evidence>
<keyword evidence="3" id="KW-1185">Reference proteome</keyword>
<feature type="compositionally biased region" description="Low complexity" evidence="1">
    <location>
        <begin position="99"/>
        <end position="116"/>
    </location>
</feature>
<sequence>MSLASTMPDISVPTPQPSPSRGLSSTMPDMSLPTPPPSPARGGRRLSTPNPDRPAPVRSPHRPRTSEGMQRPRSDSFSRPKTPQPSESPRPRTPVAPYTRPATSMSSRSTTASPAVSPRPPSRSGSRRYDLKPPVPPANVAYQANNTPQLRNAALLARINQMRMIEVPATVETILQASETEEGTGELSYLCEVFHQRLAELFSKAELPQLSHAADVIFLLQEKADILPSLKPAAQLNDMLEGRLNSFIHHSTRMLESRVDNCLQTNKVAQGGMKGELDHFLKCFQQSQLLARYGITSLKSQKKSLEHLLRIVDSAPLVDLQQRADDLCSIEERAIEDALLSRLRRVTFRGCNFVDCRALATAMVELHRKLHISLFDRVVEKSMCDEIPALVKAWPLERLQQECESEGGLFTMASSCSRIWEAVNSEVGQRLLAWVCDIVSTFRQTRGLDRAQADISAWKRATQRAIGAGAVVFGPAARTQVIDIFARCYDDLLANSDLVHAEEIDRILFQVGILMGADRRLNPAALRQAGRVEDSGPATGRNLPPLIRVVGAN</sequence>
<comment type="caution">
    <text evidence="2">The sequence shown here is derived from an EMBL/GenBank/DDBJ whole genome shotgun (WGS) entry which is preliminary data.</text>
</comment>
<organism evidence="2 3">
    <name type="scientific">Symbiodinium pilosum</name>
    <name type="common">Dinoflagellate</name>
    <dbReference type="NCBI Taxonomy" id="2952"/>
    <lineage>
        <taxon>Eukaryota</taxon>
        <taxon>Sar</taxon>
        <taxon>Alveolata</taxon>
        <taxon>Dinophyceae</taxon>
        <taxon>Suessiales</taxon>
        <taxon>Symbiodiniaceae</taxon>
        <taxon>Symbiodinium</taxon>
    </lineage>
</organism>
<reference evidence="2" key="1">
    <citation type="submission" date="2021-02" db="EMBL/GenBank/DDBJ databases">
        <authorList>
            <person name="Dougan E. K."/>
            <person name="Rhodes N."/>
            <person name="Thang M."/>
            <person name="Chan C."/>
        </authorList>
    </citation>
    <scope>NUCLEOTIDE SEQUENCE</scope>
</reference>
<accession>A0A812MWV1</accession>
<protein>
    <submittedName>
        <fullName evidence="2">Uncharacterized protein</fullName>
    </submittedName>
</protein>
<proteinExistence type="predicted"/>
<dbReference type="EMBL" id="CAJNIZ010008668">
    <property type="protein sequence ID" value="CAE7270028.1"/>
    <property type="molecule type" value="Genomic_DNA"/>
</dbReference>
<feature type="region of interest" description="Disordered" evidence="1">
    <location>
        <begin position="1"/>
        <end position="137"/>
    </location>
</feature>
<evidence type="ECO:0000313" key="2">
    <source>
        <dbReference type="EMBL" id="CAE7270028.1"/>
    </source>
</evidence>
<evidence type="ECO:0000256" key="1">
    <source>
        <dbReference type="SAM" id="MobiDB-lite"/>
    </source>
</evidence>
<name>A0A812MWV1_SYMPI</name>